<organism evidence="1 2">
    <name type="scientific">Carnegiea gigantea</name>
    <dbReference type="NCBI Taxonomy" id="171969"/>
    <lineage>
        <taxon>Eukaryota</taxon>
        <taxon>Viridiplantae</taxon>
        <taxon>Streptophyta</taxon>
        <taxon>Embryophyta</taxon>
        <taxon>Tracheophyta</taxon>
        <taxon>Spermatophyta</taxon>
        <taxon>Magnoliopsida</taxon>
        <taxon>eudicotyledons</taxon>
        <taxon>Gunneridae</taxon>
        <taxon>Pentapetalae</taxon>
        <taxon>Caryophyllales</taxon>
        <taxon>Cactineae</taxon>
        <taxon>Cactaceae</taxon>
        <taxon>Cactoideae</taxon>
        <taxon>Echinocereeae</taxon>
        <taxon>Carnegiea</taxon>
    </lineage>
</organism>
<reference evidence="1" key="1">
    <citation type="submission" date="2022-04" db="EMBL/GenBank/DDBJ databases">
        <title>Carnegiea gigantea Genome sequencing and assembly v2.</title>
        <authorList>
            <person name="Copetti D."/>
            <person name="Sanderson M.J."/>
            <person name="Burquez A."/>
            <person name="Wojciechowski M.F."/>
        </authorList>
    </citation>
    <scope>NUCLEOTIDE SEQUENCE</scope>
    <source>
        <strain evidence="1">SGP5-SGP5p</strain>
        <tissue evidence="1">Aerial part</tissue>
    </source>
</reference>
<gene>
    <name evidence="1" type="ORF">Cgig2_014888</name>
</gene>
<dbReference type="Proteomes" id="UP001153076">
    <property type="component" value="Unassembled WGS sequence"/>
</dbReference>
<proteinExistence type="predicted"/>
<keyword evidence="2" id="KW-1185">Reference proteome</keyword>
<dbReference type="OrthoDB" id="2402896at2759"/>
<accession>A0A9Q1GUH5</accession>
<evidence type="ECO:0000313" key="2">
    <source>
        <dbReference type="Proteomes" id="UP001153076"/>
    </source>
</evidence>
<evidence type="ECO:0000313" key="1">
    <source>
        <dbReference type="EMBL" id="KAJ8425774.1"/>
    </source>
</evidence>
<dbReference type="EMBL" id="JAKOGI010001409">
    <property type="protein sequence ID" value="KAJ8425774.1"/>
    <property type="molecule type" value="Genomic_DNA"/>
</dbReference>
<sequence>MVFPSVSLLKYARSIYTIEVYRLFQKEFVKGALYEQGELHSDTSDRVFRVSGVSCLEESWDRYILKRWSKDAKDSQSNELTVEDSMKDTAVCSSVWRMQMGRKLNALVTASQMNREARILCEDYFSRLKELIEVEVGRLIWKFTDPQRLKNANVDFIQNGAPLCMNICYGGSSSPGNVAPTLNLLANSNRNDQSLS</sequence>
<comment type="caution">
    <text evidence="1">The sequence shown here is derived from an EMBL/GenBank/DDBJ whole genome shotgun (WGS) entry which is preliminary data.</text>
</comment>
<name>A0A9Q1GUH5_9CARY</name>
<protein>
    <submittedName>
        <fullName evidence="1">Uncharacterized protein</fullName>
    </submittedName>
</protein>
<dbReference type="AlphaFoldDB" id="A0A9Q1GUH5"/>